<dbReference type="RefSeq" id="WP_370397156.1">
    <property type="nucleotide sequence ID" value="NZ_JALBUT010000006.1"/>
</dbReference>
<dbReference type="Proteomes" id="UP001275932">
    <property type="component" value="Unassembled WGS sequence"/>
</dbReference>
<evidence type="ECO:0000259" key="12">
    <source>
        <dbReference type="PROSITE" id="PS51217"/>
    </source>
</evidence>
<dbReference type="Pfam" id="PF13361">
    <property type="entry name" value="UvrD_C"/>
    <property type="match status" value="1"/>
</dbReference>
<feature type="binding site" evidence="10">
    <location>
        <begin position="31"/>
        <end position="38"/>
    </location>
    <ligand>
        <name>ATP</name>
        <dbReference type="ChEBI" id="CHEBI:30616"/>
    </ligand>
</feature>
<dbReference type="Gene3D" id="3.40.50.300">
    <property type="entry name" value="P-loop containing nucleotide triphosphate hydrolases"/>
    <property type="match status" value="2"/>
</dbReference>
<reference evidence="13 14" key="1">
    <citation type="submission" date="2022-03" db="EMBL/GenBank/DDBJ databases">
        <title>Novel taxa within the pig intestine.</title>
        <authorList>
            <person name="Wylensek D."/>
            <person name="Bishof K."/>
            <person name="Afrizal A."/>
            <person name="Clavel T."/>
        </authorList>
    </citation>
    <scope>NUCLEOTIDE SEQUENCE [LARGE SCALE GENOMIC DNA]</scope>
    <source>
        <strain evidence="13 14">CLA-KB-P66</strain>
    </source>
</reference>
<feature type="domain" description="UvrD-like helicase C-terminal" evidence="12">
    <location>
        <begin position="296"/>
        <end position="592"/>
    </location>
</feature>
<dbReference type="PROSITE" id="PS51198">
    <property type="entry name" value="UVRD_HELICASE_ATP_BIND"/>
    <property type="match status" value="1"/>
</dbReference>
<dbReference type="InterPro" id="IPR013986">
    <property type="entry name" value="DExx_box_DNA_helicase_dom_sf"/>
</dbReference>
<dbReference type="GO" id="GO:0004386">
    <property type="term" value="F:helicase activity"/>
    <property type="evidence" value="ECO:0007669"/>
    <property type="project" value="UniProtKB-KW"/>
</dbReference>
<evidence type="ECO:0000256" key="1">
    <source>
        <dbReference type="ARBA" id="ARBA00009922"/>
    </source>
</evidence>
<keyword evidence="2 10" id="KW-0547">Nucleotide-binding</keyword>
<name>A0ABU4WIV3_9BACT</name>
<evidence type="ECO:0000256" key="8">
    <source>
        <dbReference type="ARBA" id="ARBA00034808"/>
    </source>
</evidence>
<dbReference type="PROSITE" id="PS51217">
    <property type="entry name" value="UVRD_HELICASE_CTER"/>
    <property type="match status" value="1"/>
</dbReference>
<dbReference type="EMBL" id="JALBUT010000006">
    <property type="protein sequence ID" value="MDX8415708.1"/>
    <property type="molecule type" value="Genomic_DNA"/>
</dbReference>
<evidence type="ECO:0000256" key="5">
    <source>
        <dbReference type="ARBA" id="ARBA00022840"/>
    </source>
</evidence>
<comment type="caution">
    <text evidence="13">The sequence shown here is derived from an EMBL/GenBank/DDBJ whole genome shotgun (WGS) entry which is preliminary data.</text>
</comment>
<sequence>MPAFIDFKKELNPDQYVAVTAPADVPALVLAGAGSGKTRTLTYRVAHFVGECGIYPQELLLLTFTNKAANQMLERVNALTGVETWKFWGGTFHSIGNKFLRKEGEAIGIKPDFTIADAEDSEKLLKHCVEEISPNFFKKKENPRAALLKEIISYSRNTCMSIEDAMRDRFSWIETPPEDIEKIARAYENRRREGLICDFDDLLELWHRLLLEVPSVCERYGARFKNVLVDEYQDTNTLQCKILDLLCKSGRISAVGDDAQCIYSWRGANIENILRFKKRYPNGSIYKVGLNYRSTPQILNFANSILEGFEAGEEFKKSLTASRADAHKPVIIRAMDSQSQARLVADYIEELTCGAHPPYKLSDIAILYRAHFQAMDMQLQMQYRNIPFAITSGLKFFEQAHIKDAVSQIKFAANPRDFVSFARFVKFLPKIGDKTAQKIYEKAVSVAEKSKISIIEAMAAKEVLAKVPEAARSIFPSVAAGLLDVSLAVRKSRAQNLPAADLFEKSVPAMKPKDMVRTVCDSWYSDCMKNAYEDWQDRVKDFDSLYEYASRFPDIDMFLASASLEISEGAGRDEKQAFGDRASLMTVHQAKGLEFPVVFIIGAAEGMFPLERCIEEGDVEEERRLFYVASTRAKDLLVITYPRVTFGKGHSDLREPSRFWHDIDSDLYERNY</sequence>
<dbReference type="Gene3D" id="1.10.486.10">
    <property type="entry name" value="PCRA, domain 4"/>
    <property type="match status" value="1"/>
</dbReference>
<dbReference type="CDD" id="cd17932">
    <property type="entry name" value="DEXQc_UvrD"/>
    <property type="match status" value="1"/>
</dbReference>
<keyword evidence="4 10" id="KW-0347">Helicase</keyword>
<evidence type="ECO:0000256" key="3">
    <source>
        <dbReference type="ARBA" id="ARBA00022801"/>
    </source>
</evidence>
<dbReference type="InterPro" id="IPR000212">
    <property type="entry name" value="DNA_helicase_UvrD/REP"/>
</dbReference>
<dbReference type="PANTHER" id="PTHR11070">
    <property type="entry name" value="UVRD / RECB / PCRA DNA HELICASE FAMILY MEMBER"/>
    <property type="match status" value="1"/>
</dbReference>
<comment type="catalytic activity">
    <reaction evidence="7">
        <text>Couples ATP hydrolysis with the unwinding of duplex DNA by translocating in the 3'-5' direction.</text>
        <dbReference type="EC" id="5.6.2.4"/>
    </reaction>
</comment>
<evidence type="ECO:0000256" key="6">
    <source>
        <dbReference type="ARBA" id="ARBA00023235"/>
    </source>
</evidence>
<dbReference type="Pfam" id="PF00580">
    <property type="entry name" value="UvrD-helicase"/>
    <property type="match status" value="1"/>
</dbReference>
<dbReference type="CDD" id="cd18807">
    <property type="entry name" value="SF1_C_UvrD"/>
    <property type="match status" value="1"/>
</dbReference>
<accession>A0ABU4WIV3</accession>
<proteinExistence type="inferred from homology"/>
<evidence type="ECO:0000256" key="7">
    <source>
        <dbReference type="ARBA" id="ARBA00034617"/>
    </source>
</evidence>
<dbReference type="SUPFAM" id="SSF52540">
    <property type="entry name" value="P-loop containing nucleoside triphosphate hydrolases"/>
    <property type="match status" value="1"/>
</dbReference>
<organism evidence="13 14">
    <name type="scientific">Intestinicryptomonas porci</name>
    <dbReference type="NCBI Taxonomy" id="2926320"/>
    <lineage>
        <taxon>Bacteria</taxon>
        <taxon>Pseudomonadati</taxon>
        <taxon>Verrucomicrobiota</taxon>
        <taxon>Opitutia</taxon>
        <taxon>Opitutales</taxon>
        <taxon>Intestinicryptomonaceae</taxon>
        <taxon>Intestinicryptomonas</taxon>
    </lineage>
</organism>
<evidence type="ECO:0000256" key="10">
    <source>
        <dbReference type="PROSITE-ProRule" id="PRU00560"/>
    </source>
</evidence>
<evidence type="ECO:0000313" key="13">
    <source>
        <dbReference type="EMBL" id="MDX8415708.1"/>
    </source>
</evidence>
<evidence type="ECO:0000256" key="9">
    <source>
        <dbReference type="ARBA" id="ARBA00048988"/>
    </source>
</evidence>
<evidence type="ECO:0000259" key="11">
    <source>
        <dbReference type="PROSITE" id="PS51198"/>
    </source>
</evidence>
<evidence type="ECO:0000256" key="4">
    <source>
        <dbReference type="ARBA" id="ARBA00022806"/>
    </source>
</evidence>
<dbReference type="Gene3D" id="1.10.10.160">
    <property type="match status" value="1"/>
</dbReference>
<feature type="domain" description="UvrD-like helicase ATP-binding" evidence="11">
    <location>
        <begin position="10"/>
        <end position="295"/>
    </location>
</feature>
<dbReference type="EC" id="5.6.2.4" evidence="8"/>
<dbReference type="InterPro" id="IPR014016">
    <property type="entry name" value="UvrD-like_ATP-bd"/>
</dbReference>
<evidence type="ECO:0000256" key="2">
    <source>
        <dbReference type="ARBA" id="ARBA00022741"/>
    </source>
</evidence>
<gene>
    <name evidence="13" type="ORF">MOX91_05895</name>
</gene>
<comment type="catalytic activity">
    <reaction evidence="9">
        <text>ATP + H2O = ADP + phosphate + H(+)</text>
        <dbReference type="Rhea" id="RHEA:13065"/>
        <dbReference type="ChEBI" id="CHEBI:15377"/>
        <dbReference type="ChEBI" id="CHEBI:15378"/>
        <dbReference type="ChEBI" id="CHEBI:30616"/>
        <dbReference type="ChEBI" id="CHEBI:43474"/>
        <dbReference type="ChEBI" id="CHEBI:456216"/>
        <dbReference type="EC" id="5.6.2.4"/>
    </reaction>
</comment>
<keyword evidence="5 10" id="KW-0067">ATP-binding</keyword>
<keyword evidence="14" id="KW-1185">Reference proteome</keyword>
<keyword evidence="3 10" id="KW-0378">Hydrolase</keyword>
<keyword evidence="6" id="KW-0413">Isomerase</keyword>
<comment type="similarity">
    <text evidence="1">Belongs to the helicase family. UvrD subfamily.</text>
</comment>
<evidence type="ECO:0000313" key="14">
    <source>
        <dbReference type="Proteomes" id="UP001275932"/>
    </source>
</evidence>
<protein>
    <recommendedName>
        <fullName evidence="8">DNA 3'-5' helicase</fullName>
        <ecNumber evidence="8">5.6.2.4</ecNumber>
    </recommendedName>
</protein>
<dbReference type="InterPro" id="IPR027417">
    <property type="entry name" value="P-loop_NTPase"/>
</dbReference>
<dbReference type="InterPro" id="IPR014017">
    <property type="entry name" value="DNA_helicase_UvrD-like_C"/>
</dbReference>
<dbReference type="PANTHER" id="PTHR11070:SF3">
    <property type="entry name" value="DNA 3'-5' HELICASE"/>
    <property type="match status" value="1"/>
</dbReference>